<feature type="compositionally biased region" description="Basic and acidic residues" evidence="1">
    <location>
        <begin position="101"/>
        <end position="121"/>
    </location>
</feature>
<feature type="region of interest" description="Disordered" evidence="1">
    <location>
        <begin position="510"/>
        <end position="548"/>
    </location>
</feature>
<evidence type="ECO:0000313" key="4">
    <source>
        <dbReference type="EMBL" id="KAJ8475073.1"/>
    </source>
</evidence>
<evidence type="ECO:0000259" key="2">
    <source>
        <dbReference type="PROSITE" id="PS50878"/>
    </source>
</evidence>
<feature type="region of interest" description="Disordered" evidence="1">
    <location>
        <begin position="1"/>
        <end position="26"/>
    </location>
</feature>
<dbReference type="CDD" id="cd09076">
    <property type="entry name" value="L1-EN"/>
    <property type="match status" value="1"/>
</dbReference>
<dbReference type="PROSITE" id="PS50879">
    <property type="entry name" value="RNASE_H_1"/>
    <property type="match status" value="1"/>
</dbReference>
<dbReference type="InterPro" id="IPR005135">
    <property type="entry name" value="Endo/exonuclease/phosphatase"/>
</dbReference>
<accession>A0AAD7TRH9</accession>
<dbReference type="InterPro" id="IPR036691">
    <property type="entry name" value="Endo/exonu/phosph_ase_sf"/>
</dbReference>
<dbReference type="InterPro" id="IPR000477">
    <property type="entry name" value="RT_dom"/>
</dbReference>
<reference evidence="4" key="1">
    <citation type="submission" date="2022-11" db="EMBL/GenBank/DDBJ databases">
        <title>Genome Sequence of Cubamyces cubensis.</title>
        <authorList>
            <person name="Buettner E."/>
        </authorList>
    </citation>
    <scope>NUCLEOTIDE SEQUENCE</scope>
    <source>
        <strain evidence="4">MPL-01</strain>
    </source>
</reference>
<evidence type="ECO:0000259" key="3">
    <source>
        <dbReference type="PROSITE" id="PS50879"/>
    </source>
</evidence>
<dbReference type="Proteomes" id="UP001215151">
    <property type="component" value="Unassembled WGS sequence"/>
</dbReference>
<dbReference type="InterPro" id="IPR012337">
    <property type="entry name" value="RNaseH-like_sf"/>
</dbReference>
<sequence length="2255" mass="249300">MPRCREEYRGSAPADRPLTGASSGAQQLLVDGPNTALTAYTVFASEADMGATARGRVLVPASDDEEDPAQPPAKRLRVAAPTPGNTPNSTATLLASPFVHADPRGKGKTREQHPHDRDPAGLRRQGFITAAEVLNGLLAKNGAAFDHEDLWIRAGDATNFGRSLDTPIAESEGDAPEPTELGVPSVLSRSLVGDGREPAGNPSLMAMWSVPKTGGTENIRNADWCHVLARACPGTMRTPEQGSVSAPAAEHHFIPAPEGGFPPIHFEHPFALYDGLARTQVLGLDNPAIKPVLFQLPGEGFPHPLRLDPLSEAASDAVRAITKGRVQDPFVAPPAPEYSANGQRKTSPATWAVLDLPRTEADRLIQGRVWASQHFTFFTFDRPRQTQEFLFALLGYRAIGEYEPAIRERILATLATPSFLLTTARLLRENPEYSYMAPADAIRAHLDTVRLEFRRLDNRGLLVAIYCASPTQTNAEWLAWRSQAIELDFQTPWHGAGRLWRAILGWAQPPPPPPPVAPAQLQPNTAIPPDSNVHGTGNPTSPCRWGYSGKPSDLVDSLGYTSTAETTTSLNTNPTPGTNTGHGDLRPGAGGEERSPSAISQIEDVRAGIGGGSPSGAHCPERLAGPLPARQPGQERRRYARAHLKVATLNIRGSGTFTASALSEKWLRINQLVRDERVGILALQETHLDDTRAQQIGHLFSSSLEIVASADVLNATAARGVAFILNKRIFKELSYTHEILVPGRAMVLDLAWSATRRLRILNVYAPNGVVDNAAFWRQLAASNGGRRVDIMLGDMNVVDGMMDRLLCRKDSEVATAALSDLCSGLSLLDGWRQTHPGDCVYTYLHAATGGMSRLDRIYVTRRILKDADNWIAQEPGIETDHKLVSVEVRDWAKPLVGKGRWVLPTHLLRDDFVKGAIKASAAKLEASLKNLTLRTDEVNPQTLYRDFKETLRRTVRQYAKTKIPKLQKRLDRLRADRDTLLKDIASLLITDDSTAPEKLTEKRTHLAVVQDRLNKVEAQRFETKRRNVATNHCLQAETMTRPWIRANYTPIDFEVIGIAELKDEQSTRNGYTNHSGRMATIAGSFYDAVQSTEPLPEPGTRQQDILNALEPADVKLTTAQKAQLAKKMSRGEIREAIRTAATGKSPGLDGLPTELWKTLVRWYDTDVEAGRDAVDILGILATLYNDFADHGPIPDSKFADGWISPVYKLKGDRREIANYRPITLLNLDYKVMTRVLASRVAACVATVVHEDQAGFVPGRSIFNHIKLAATVLDYTEAEEINGAMVALDQEKAYDKIDHNYLWAVLEHLNFPQTFIRTVRHLYCNARSCVIVNGMTSPFFGITRGVRQGDPVSCLLFDLAIEPLAAAFRKSTLTGLTLPGTTERLLAKLFADDTTVFLSEADDYAQVERLTERWCKGSCARFNLHKTEVVPLGTREYRDRLAETRSLSPTSAPFPSGVRITKEGESIRLLGARIGNGVDQDGVWEPLLARMQKNLDRWAKADLSMHGKKLVIGMEVGGRTQFFARAQGMSKSVLASVERMIWKFVWGPDKQPLIALDTLCRPGQEGGLALLNVAARNDALELLWMRDYLNITSTRPAWAYLADALFAKAAAVSGGGIPAAARINTFLQRWKVNASSRSDLPMPLKRMLRVARKYNVGPVALKPSLALQQAMPVWDHFARTGRAAENCPSGLCLRTRHKVQTVGQCLQAASRVLHAESLHNPSSACECVLCSRDRALFSCTNPARCAEAALRFVERLQPAWHPLLGHNVDNLSLTRSRNRKNEIARTDDSRILFDPSVTQDAPLALAFRVFSNDAEGGMLAVRAPRPFSVPQEDIEVYTDGACIRNGMLDAVAGSGVWFGHGDARNCSARVPTGHESNQTAELYAVELAARQVPPFVPLHIVTDSKYVGGLTEWRRKWEEKGWIGVQNADEIRTVLALLQARSAVTTLRWVKGHSGIDGNENADVLADDATKLDKPFRPLYAQPPMRFLTPGAALASITQRLAYKGIIKRQSVPDRPRTRSYFGQIRASVQDYDGGLHRDETIWTSIRADPVERKVRDFLWKAYHGVQRVGQYWKNIPGYEDRGVCKVCGCTEDLDHILTKCRAPGARELWDLAKLTLARRNIHVPEEPNLGLLLGGHMCRIHTRDNQVDPGATRLLRLLLPETAYLIWITRCERVIEWADHFPRVHSSRELTNKWYGMLNKRLRTDQMKTKAGGLKRKPLASSKVRLTWTGLLKNEPYLPTDWIGRPGVLVGRPGD</sequence>
<dbReference type="Pfam" id="PF00078">
    <property type="entry name" value="RVT_1"/>
    <property type="match status" value="1"/>
</dbReference>
<dbReference type="SUPFAM" id="SSF53098">
    <property type="entry name" value="Ribonuclease H-like"/>
    <property type="match status" value="1"/>
</dbReference>
<dbReference type="Pfam" id="PF03372">
    <property type="entry name" value="Exo_endo_phos"/>
    <property type="match status" value="1"/>
</dbReference>
<keyword evidence="5" id="KW-1185">Reference proteome</keyword>
<organism evidence="4 5">
    <name type="scientific">Trametes cubensis</name>
    <dbReference type="NCBI Taxonomy" id="1111947"/>
    <lineage>
        <taxon>Eukaryota</taxon>
        <taxon>Fungi</taxon>
        <taxon>Dikarya</taxon>
        <taxon>Basidiomycota</taxon>
        <taxon>Agaricomycotina</taxon>
        <taxon>Agaricomycetes</taxon>
        <taxon>Polyporales</taxon>
        <taxon>Polyporaceae</taxon>
        <taxon>Trametes</taxon>
    </lineage>
</organism>
<feature type="domain" description="RNase H type-1" evidence="3">
    <location>
        <begin position="1829"/>
        <end position="1970"/>
    </location>
</feature>
<dbReference type="InterPro" id="IPR002156">
    <property type="entry name" value="RNaseH_domain"/>
</dbReference>
<dbReference type="Gene3D" id="3.30.420.10">
    <property type="entry name" value="Ribonuclease H-like superfamily/Ribonuclease H"/>
    <property type="match status" value="1"/>
</dbReference>
<dbReference type="PROSITE" id="PS50878">
    <property type="entry name" value="RT_POL"/>
    <property type="match status" value="1"/>
</dbReference>
<feature type="domain" description="Reverse transcriptase" evidence="2">
    <location>
        <begin position="1187"/>
        <end position="1473"/>
    </location>
</feature>
<dbReference type="InterPro" id="IPR036397">
    <property type="entry name" value="RNaseH_sf"/>
</dbReference>
<feature type="region of interest" description="Disordered" evidence="1">
    <location>
        <begin position="565"/>
        <end position="636"/>
    </location>
</feature>
<dbReference type="GO" id="GO:0004523">
    <property type="term" value="F:RNA-DNA hybrid ribonuclease activity"/>
    <property type="evidence" value="ECO:0007669"/>
    <property type="project" value="InterPro"/>
</dbReference>
<evidence type="ECO:0000256" key="1">
    <source>
        <dbReference type="SAM" id="MobiDB-lite"/>
    </source>
</evidence>
<dbReference type="EMBL" id="JAPEVG010000169">
    <property type="protein sequence ID" value="KAJ8475073.1"/>
    <property type="molecule type" value="Genomic_DNA"/>
</dbReference>
<dbReference type="GO" id="GO:0003676">
    <property type="term" value="F:nucleic acid binding"/>
    <property type="evidence" value="ECO:0007669"/>
    <property type="project" value="InterPro"/>
</dbReference>
<dbReference type="SUPFAM" id="SSF56219">
    <property type="entry name" value="DNase I-like"/>
    <property type="match status" value="1"/>
</dbReference>
<dbReference type="Gene3D" id="3.60.10.10">
    <property type="entry name" value="Endonuclease/exonuclease/phosphatase"/>
    <property type="match status" value="1"/>
</dbReference>
<proteinExistence type="predicted"/>
<name>A0AAD7TRH9_9APHY</name>
<dbReference type="CDD" id="cd09280">
    <property type="entry name" value="RNase_HI_eukaryote_like"/>
    <property type="match status" value="1"/>
</dbReference>
<feature type="region of interest" description="Disordered" evidence="1">
    <location>
        <begin position="61"/>
        <end position="122"/>
    </location>
</feature>
<evidence type="ECO:0000313" key="5">
    <source>
        <dbReference type="Proteomes" id="UP001215151"/>
    </source>
</evidence>
<dbReference type="Pfam" id="PF00075">
    <property type="entry name" value="RNase_H"/>
    <property type="match status" value="1"/>
</dbReference>
<feature type="compositionally biased region" description="Polar residues" evidence="1">
    <location>
        <begin position="83"/>
        <end position="93"/>
    </location>
</feature>
<comment type="caution">
    <text evidence="4">The sequence shown here is derived from an EMBL/GenBank/DDBJ whole genome shotgun (WGS) entry which is preliminary data.</text>
</comment>
<dbReference type="PANTHER" id="PTHR19446">
    <property type="entry name" value="REVERSE TRANSCRIPTASES"/>
    <property type="match status" value="1"/>
</dbReference>
<dbReference type="CDD" id="cd01650">
    <property type="entry name" value="RT_nLTR_like"/>
    <property type="match status" value="1"/>
</dbReference>
<protein>
    <submittedName>
        <fullName evidence="4">Uncharacterized protein</fullName>
    </submittedName>
</protein>
<gene>
    <name evidence="4" type="ORF">ONZ51_g6796</name>
</gene>
<feature type="compositionally biased region" description="Low complexity" evidence="1">
    <location>
        <begin position="565"/>
        <end position="581"/>
    </location>
</feature>